<keyword evidence="9" id="KW-0735">Signal-anchor</keyword>
<dbReference type="InterPro" id="IPR029044">
    <property type="entry name" value="Nucleotide-diphossugar_trans"/>
</dbReference>
<keyword evidence="5" id="KW-0328">Glycosyltransferase</keyword>
<evidence type="ECO:0000256" key="6">
    <source>
        <dbReference type="ARBA" id="ARBA00022679"/>
    </source>
</evidence>
<dbReference type="AlphaFoldDB" id="A0A0G1RMM4"/>
<dbReference type="InterPro" id="IPR035518">
    <property type="entry name" value="DPG_synthase"/>
</dbReference>
<evidence type="ECO:0000256" key="7">
    <source>
        <dbReference type="ARBA" id="ARBA00022692"/>
    </source>
</evidence>
<evidence type="ECO:0000313" key="15">
    <source>
        <dbReference type="Proteomes" id="UP000034107"/>
    </source>
</evidence>
<keyword evidence="8" id="KW-0256">Endoplasmic reticulum</keyword>
<evidence type="ECO:0000256" key="2">
    <source>
        <dbReference type="ARBA" id="ARBA00004922"/>
    </source>
</evidence>
<accession>A0A0G1RMM4</accession>
<dbReference type="GO" id="GO:0006487">
    <property type="term" value="P:protein N-linked glycosylation"/>
    <property type="evidence" value="ECO:0007669"/>
    <property type="project" value="TreeGrafter"/>
</dbReference>
<comment type="caution">
    <text evidence="14">The sequence shown here is derived from an EMBL/GenBank/DDBJ whole genome shotgun (WGS) entry which is preliminary data.</text>
</comment>
<protein>
    <recommendedName>
        <fullName evidence="4">dolichyl-phosphate beta-glucosyltransferase</fullName>
        <ecNumber evidence="4">2.4.1.117</ecNumber>
    </recommendedName>
</protein>
<dbReference type="InterPro" id="IPR001173">
    <property type="entry name" value="Glyco_trans_2-like"/>
</dbReference>
<dbReference type="PANTHER" id="PTHR10859">
    <property type="entry name" value="GLYCOSYL TRANSFERASE"/>
    <property type="match status" value="1"/>
</dbReference>
<organism evidence="14 15">
    <name type="scientific">Candidatus Nomurabacteria bacterium GW2011_GWA1_46_11</name>
    <dbReference type="NCBI Taxonomy" id="1618732"/>
    <lineage>
        <taxon>Bacteria</taxon>
        <taxon>Candidatus Nomuraibacteriota</taxon>
    </lineage>
</organism>
<evidence type="ECO:0000256" key="3">
    <source>
        <dbReference type="ARBA" id="ARBA00006739"/>
    </source>
</evidence>
<dbReference type="Pfam" id="PF00535">
    <property type="entry name" value="Glycos_transf_2"/>
    <property type="match status" value="1"/>
</dbReference>
<evidence type="ECO:0000256" key="5">
    <source>
        <dbReference type="ARBA" id="ARBA00022676"/>
    </source>
</evidence>
<evidence type="ECO:0000256" key="12">
    <source>
        <dbReference type="ARBA" id="ARBA00045097"/>
    </source>
</evidence>
<sequence length="247" mass="28206">MEGVKPYLSVIVPAYNEADRLPLTLVDIDRHLSTKTYTYEIIAVDDGSSDGTQEVAKKFMKLIPDLRVIGYKDNQGKGNAVKMGMLEAKGKYRLFTDADNSTSIDHFDKMIPVLKEGYDIVICSRDVKGSQMHPPQSLLKRMLGNMGNLFIQVVLLPGIRDTQCGFKVFSEEAALRIFALQRIRRWGFDIEALALGKRMGYKIKEIPAYWVNDADSRVKPLAYFQVLFETVKVRWWLWRKAYNLGSN</sequence>
<comment type="similarity">
    <text evidence="3">Belongs to the glycosyltransferase 2 family.</text>
</comment>
<dbReference type="SUPFAM" id="SSF53448">
    <property type="entry name" value="Nucleotide-diphospho-sugar transferases"/>
    <property type="match status" value="1"/>
</dbReference>
<evidence type="ECO:0000313" key="14">
    <source>
        <dbReference type="EMBL" id="KKU22155.1"/>
    </source>
</evidence>
<keyword evidence="7" id="KW-0812">Transmembrane</keyword>
<evidence type="ECO:0000259" key="13">
    <source>
        <dbReference type="Pfam" id="PF00535"/>
    </source>
</evidence>
<comment type="pathway">
    <text evidence="2">Protein modification; protein glycosylation.</text>
</comment>
<keyword evidence="6 14" id="KW-0808">Transferase</keyword>
<dbReference type="PANTHER" id="PTHR10859:SF91">
    <property type="entry name" value="DOLICHYL-PHOSPHATE BETA-GLUCOSYLTRANSFERASE"/>
    <property type="match status" value="1"/>
</dbReference>
<gene>
    <name evidence="14" type="ORF">UX31_C0006G0067</name>
</gene>
<dbReference type="CDD" id="cd04188">
    <property type="entry name" value="DPG_synthase"/>
    <property type="match status" value="1"/>
</dbReference>
<dbReference type="Gene3D" id="3.90.550.10">
    <property type="entry name" value="Spore Coat Polysaccharide Biosynthesis Protein SpsA, Chain A"/>
    <property type="match status" value="1"/>
</dbReference>
<dbReference type="GO" id="GO:0004581">
    <property type="term" value="F:dolichyl-phosphate beta-glucosyltransferase activity"/>
    <property type="evidence" value="ECO:0007669"/>
    <property type="project" value="UniProtKB-EC"/>
</dbReference>
<reference evidence="14 15" key="1">
    <citation type="journal article" date="2015" name="Nature">
        <title>rRNA introns, odd ribosomes, and small enigmatic genomes across a large radiation of phyla.</title>
        <authorList>
            <person name="Brown C.T."/>
            <person name="Hug L.A."/>
            <person name="Thomas B.C."/>
            <person name="Sharon I."/>
            <person name="Castelle C.J."/>
            <person name="Singh A."/>
            <person name="Wilkins M.J."/>
            <person name="Williams K.H."/>
            <person name="Banfield J.F."/>
        </authorList>
    </citation>
    <scope>NUCLEOTIDE SEQUENCE [LARGE SCALE GENOMIC DNA]</scope>
</reference>
<dbReference type="EMBL" id="LCLS01000006">
    <property type="protein sequence ID" value="KKU22155.1"/>
    <property type="molecule type" value="Genomic_DNA"/>
</dbReference>
<feature type="domain" description="Glycosyltransferase 2-like" evidence="13">
    <location>
        <begin position="9"/>
        <end position="174"/>
    </location>
</feature>
<evidence type="ECO:0000256" key="10">
    <source>
        <dbReference type="ARBA" id="ARBA00022989"/>
    </source>
</evidence>
<keyword evidence="11" id="KW-0472">Membrane</keyword>
<name>A0A0G1RMM4_9BACT</name>
<evidence type="ECO:0000256" key="11">
    <source>
        <dbReference type="ARBA" id="ARBA00023136"/>
    </source>
</evidence>
<evidence type="ECO:0000256" key="8">
    <source>
        <dbReference type="ARBA" id="ARBA00022824"/>
    </source>
</evidence>
<evidence type="ECO:0000256" key="1">
    <source>
        <dbReference type="ARBA" id="ARBA00004389"/>
    </source>
</evidence>
<comment type="subcellular location">
    <subcellularLocation>
        <location evidence="1">Endoplasmic reticulum membrane</location>
        <topology evidence="1">Single-pass membrane protein</topology>
    </subcellularLocation>
</comment>
<proteinExistence type="inferred from homology"/>
<keyword evidence="10" id="KW-1133">Transmembrane helix</keyword>
<evidence type="ECO:0000256" key="4">
    <source>
        <dbReference type="ARBA" id="ARBA00012583"/>
    </source>
</evidence>
<evidence type="ECO:0000256" key="9">
    <source>
        <dbReference type="ARBA" id="ARBA00022968"/>
    </source>
</evidence>
<dbReference type="EC" id="2.4.1.117" evidence="4"/>
<dbReference type="Proteomes" id="UP000034107">
    <property type="component" value="Unassembled WGS sequence"/>
</dbReference>
<comment type="catalytic activity">
    <reaction evidence="12">
        <text>a di-trans,poly-cis-dolichyl phosphate + UDP-alpha-D-glucose = a di-trans,poly-cis-dolichyl beta-D-glucosyl phosphate + UDP</text>
        <dbReference type="Rhea" id="RHEA:15401"/>
        <dbReference type="Rhea" id="RHEA-COMP:19498"/>
        <dbReference type="Rhea" id="RHEA-COMP:19502"/>
        <dbReference type="ChEBI" id="CHEBI:57525"/>
        <dbReference type="ChEBI" id="CHEBI:57683"/>
        <dbReference type="ChEBI" id="CHEBI:58223"/>
        <dbReference type="ChEBI" id="CHEBI:58885"/>
        <dbReference type="EC" id="2.4.1.117"/>
    </reaction>
    <physiologicalReaction direction="left-to-right" evidence="12">
        <dbReference type="Rhea" id="RHEA:15402"/>
    </physiologicalReaction>
</comment>